<dbReference type="Proteomes" id="UP000184066">
    <property type="component" value="Unassembled WGS sequence"/>
</dbReference>
<organism evidence="3 4">
    <name type="scientific">Oceanicella actignis</name>
    <dbReference type="NCBI Taxonomy" id="1189325"/>
    <lineage>
        <taxon>Bacteria</taxon>
        <taxon>Pseudomonadati</taxon>
        <taxon>Pseudomonadota</taxon>
        <taxon>Alphaproteobacteria</taxon>
        <taxon>Rhodobacterales</taxon>
        <taxon>Paracoccaceae</taxon>
        <taxon>Oceanicella</taxon>
    </lineage>
</organism>
<dbReference type="EMBL" id="FRDL01000001">
    <property type="protein sequence ID" value="SHN49749.1"/>
    <property type="molecule type" value="Genomic_DNA"/>
</dbReference>
<feature type="chain" id="PRO_5009929012" evidence="2">
    <location>
        <begin position="25"/>
        <end position="295"/>
    </location>
</feature>
<evidence type="ECO:0000313" key="3">
    <source>
        <dbReference type="EMBL" id="SHN49749.1"/>
    </source>
</evidence>
<reference evidence="3 4" key="1">
    <citation type="submission" date="2016-12" db="EMBL/GenBank/DDBJ databases">
        <authorList>
            <person name="Song W.-J."/>
            <person name="Kurnit D.M."/>
        </authorList>
    </citation>
    <scope>NUCLEOTIDE SEQUENCE [LARGE SCALE GENOMIC DNA]</scope>
    <source>
        <strain evidence="3 4">CGMCC 1.10808</strain>
    </source>
</reference>
<keyword evidence="1" id="KW-0472">Membrane</keyword>
<sequence>MTRSFAICAAAALGAALGAAPAQAYEVFFGADPGAGGAMVAGGASAARAAFLARLDDAGIEDFESWTEDDVLPAELRPAVFAGPPGPTTATLTPGDAGTLARSTALVTNIADDGAFPASGDRYLFVSQARNLEVVPIGEERPEDPPALIVDFGAPVSAFGFYGMGMSDHFWGAQVNLILSNGDEFAVSPTDPAPEGDLLFFGIAAQSAAERFSRVVFEVRPLAGLGTTGDTTDPFGLDDLIVGAPRAASPPAGVPLPAAGLLLTAGIGALAGLGRGRARAARRPGGLAAAGGRPD</sequence>
<keyword evidence="2" id="KW-0732">Signal</keyword>
<keyword evidence="1" id="KW-1133">Transmembrane helix</keyword>
<evidence type="ECO:0000256" key="2">
    <source>
        <dbReference type="SAM" id="SignalP"/>
    </source>
</evidence>
<proteinExistence type="predicted"/>
<evidence type="ECO:0000313" key="4">
    <source>
        <dbReference type="Proteomes" id="UP000184066"/>
    </source>
</evidence>
<evidence type="ECO:0000256" key="1">
    <source>
        <dbReference type="SAM" id="Phobius"/>
    </source>
</evidence>
<dbReference type="STRING" id="1189325.SAMN04488119_102379"/>
<keyword evidence="1" id="KW-0812">Transmembrane</keyword>
<protein>
    <submittedName>
        <fullName evidence="3">VPLPA-CTERM protein sorting domain-containing protein</fullName>
    </submittedName>
</protein>
<feature type="transmembrane region" description="Helical" evidence="1">
    <location>
        <begin position="254"/>
        <end position="273"/>
    </location>
</feature>
<dbReference type="AlphaFoldDB" id="A0A1M7RU01"/>
<dbReference type="RefSeq" id="WP_072745740.1">
    <property type="nucleotide sequence ID" value="NZ_FOHL01000002.1"/>
</dbReference>
<gene>
    <name evidence="3" type="ORF">SAMN05216200_101139</name>
</gene>
<accession>A0A1M7RU01</accession>
<feature type="signal peptide" evidence="2">
    <location>
        <begin position="1"/>
        <end position="24"/>
    </location>
</feature>
<keyword evidence="4" id="KW-1185">Reference proteome</keyword>
<name>A0A1M7RU01_9RHOB</name>